<protein>
    <submittedName>
        <fullName evidence="1">Uncharacterized protein</fullName>
    </submittedName>
</protein>
<dbReference type="OrthoDB" id="6420529at2759"/>
<accession>A0A4Y2FMS2</accession>
<evidence type="ECO:0000313" key="1">
    <source>
        <dbReference type="EMBL" id="GBM42327.1"/>
    </source>
</evidence>
<comment type="caution">
    <text evidence="1">The sequence shown here is derived from an EMBL/GenBank/DDBJ whole genome shotgun (WGS) entry which is preliminary data.</text>
</comment>
<reference evidence="1 2" key="1">
    <citation type="journal article" date="2019" name="Sci. Rep.">
        <title>Orb-weaving spider Araneus ventricosus genome elucidates the spidroin gene catalogue.</title>
        <authorList>
            <person name="Kono N."/>
            <person name="Nakamura H."/>
            <person name="Ohtoshi R."/>
            <person name="Moran D.A.P."/>
            <person name="Shinohara A."/>
            <person name="Yoshida Y."/>
            <person name="Fujiwara M."/>
            <person name="Mori M."/>
            <person name="Tomita M."/>
            <person name="Arakawa K."/>
        </authorList>
    </citation>
    <scope>NUCLEOTIDE SEQUENCE [LARGE SCALE GENOMIC DNA]</scope>
</reference>
<dbReference type="Proteomes" id="UP000499080">
    <property type="component" value="Unassembled WGS sequence"/>
</dbReference>
<gene>
    <name evidence="1" type="ORF">AVEN_203564_1</name>
</gene>
<keyword evidence="2" id="KW-1185">Reference proteome</keyword>
<organism evidence="1 2">
    <name type="scientific">Araneus ventricosus</name>
    <name type="common">Orbweaver spider</name>
    <name type="synonym">Epeira ventricosa</name>
    <dbReference type="NCBI Taxonomy" id="182803"/>
    <lineage>
        <taxon>Eukaryota</taxon>
        <taxon>Metazoa</taxon>
        <taxon>Ecdysozoa</taxon>
        <taxon>Arthropoda</taxon>
        <taxon>Chelicerata</taxon>
        <taxon>Arachnida</taxon>
        <taxon>Araneae</taxon>
        <taxon>Araneomorphae</taxon>
        <taxon>Entelegynae</taxon>
        <taxon>Araneoidea</taxon>
        <taxon>Araneidae</taxon>
        <taxon>Araneus</taxon>
    </lineage>
</organism>
<dbReference type="AlphaFoldDB" id="A0A4Y2FMS2"/>
<name>A0A4Y2FMS2_ARAVE</name>
<proteinExistence type="predicted"/>
<dbReference type="EMBL" id="BGPR01000992">
    <property type="protein sequence ID" value="GBM42327.1"/>
    <property type="molecule type" value="Genomic_DNA"/>
</dbReference>
<sequence>MNSQQLDLRTIIEDAKKSSVPSLKYLCVIRCSIELCNQKEVRDLLKCLKCPKKPSLRLTIKSQVEWQTINKIIIDRLNSILIPKPLKDKILSYSFPITLEILKWIELYQSYELPEEFCWTVKGTIDYKNTTKRIIKNESVCIKKRFVLSCIYCLETDIFLLWIDMPFGDKNYFINKVRNPIIFYWVITMCAPREKALLFDIDRVFQEAFHYVVERGYLDAVKYFTYKLHIDARQRFLEEIFNHIVDAKQKKTHVGIPEAKEADTWFFLFLHMTKDLQLKYFQNKCSLEVIFHMFFSSGRQKYLIMLMNLVSENMESYHYSDIGFLIREKYLLEYKDCNYRKTFIQFWSEIPNSKRQFLQRNKFLGANFLANLIKFYFTFLLEKGTMKSKGEHISKFLKSNKLSRHCCFDRDKWKLLLFLIQDQVVTWRDFKLYKPAFLKAFSIHPEKEQLWKRTLLLIRRIANKRVRSQINRLPTKKLQEC</sequence>
<evidence type="ECO:0000313" key="2">
    <source>
        <dbReference type="Proteomes" id="UP000499080"/>
    </source>
</evidence>